<name>A0A0U4B4B6_9CAUD</name>
<reference evidence="3" key="1">
    <citation type="submission" date="2015-11" db="EMBL/GenBank/DDBJ databases">
        <authorList>
            <person name="Dogans D."/>
            <person name="Schneider V.M."/>
            <person name="Bradley K.W."/>
            <person name="Asai D.J."/>
            <person name="Bowman C.A."/>
            <person name="Russell D.A."/>
            <person name="Pope W.H."/>
            <person name="Jacobs-Sera D."/>
            <person name="Hendrix R.W."/>
            <person name="Hatfull G.F."/>
        </authorList>
    </citation>
    <scope>NUCLEOTIDE SEQUENCE [LARGE SCALE GENOMIC DNA]</scope>
</reference>
<keyword evidence="1" id="KW-0812">Transmembrane</keyword>
<dbReference type="Proteomes" id="UP000222336">
    <property type="component" value="Segment"/>
</dbReference>
<keyword evidence="3" id="KW-1185">Reference proteome</keyword>
<evidence type="ECO:0000256" key="1">
    <source>
        <dbReference type="SAM" id="Phobius"/>
    </source>
</evidence>
<gene>
    <name evidence="2" type="primary">72</name>
    <name evidence="2" type="ORF">LAROYE_72</name>
</gene>
<keyword evidence="1" id="KW-0472">Membrane</keyword>
<sequence length="158" mass="17200">MPELLQQLIDQFPFLATVGGVIAVVVFIVTKIKRATKAITPWVKKLTHLVEDLVGEEERPGVDARPGLMVRMQSSEKKLDGVTKTLEDHNEVLKELRPNHGGSIKDRIRDLHADSTDSKTRLGVLEGIVTAHLASCPPAPVPPSQVTVTTGAPMERTA</sequence>
<organism evidence="2 3">
    <name type="scientific">Arthrobacter phage Laroye</name>
    <dbReference type="NCBI Taxonomy" id="1772305"/>
    <lineage>
        <taxon>Viruses</taxon>
        <taxon>Duplodnaviria</taxon>
        <taxon>Heunggongvirae</taxon>
        <taxon>Uroviricota</taxon>
        <taxon>Caudoviricetes</taxon>
        <taxon>Laroyevirus</taxon>
        <taxon>Laroyevirus laroye</taxon>
    </lineage>
</organism>
<dbReference type="EMBL" id="KU160654">
    <property type="protein sequence ID" value="ALY09597.1"/>
    <property type="molecule type" value="Genomic_DNA"/>
</dbReference>
<keyword evidence="1" id="KW-1133">Transmembrane helix</keyword>
<evidence type="ECO:0000313" key="2">
    <source>
        <dbReference type="EMBL" id="ALY09597.1"/>
    </source>
</evidence>
<dbReference type="RefSeq" id="YP_009603062.1">
    <property type="nucleotide sequence ID" value="NC_041947.1"/>
</dbReference>
<dbReference type="GeneID" id="40078928"/>
<dbReference type="KEGG" id="vg:40078928"/>
<protein>
    <submittedName>
        <fullName evidence="2">Holin</fullName>
    </submittedName>
</protein>
<feature type="transmembrane region" description="Helical" evidence="1">
    <location>
        <begin position="12"/>
        <end position="30"/>
    </location>
</feature>
<accession>A0A0U4B4B6</accession>
<proteinExistence type="predicted"/>
<evidence type="ECO:0000313" key="3">
    <source>
        <dbReference type="Proteomes" id="UP000222336"/>
    </source>
</evidence>